<dbReference type="Pfam" id="PF12796">
    <property type="entry name" value="Ank_2"/>
    <property type="match status" value="1"/>
</dbReference>
<dbReference type="SMART" id="SM00248">
    <property type="entry name" value="ANK"/>
    <property type="match status" value="1"/>
</dbReference>
<dbReference type="PROSITE" id="PS50297">
    <property type="entry name" value="ANK_REP_REGION"/>
    <property type="match status" value="1"/>
</dbReference>
<dbReference type="AlphaFoldDB" id="A0AAD9UF09"/>
<sequence length="235" mass="26122">MRSKPQRRSGGNDDSTDDSDEHLLIPDIPLQHLFERMTSTEITCSDVKSPPDGSSNSSYTNTLTVDRTTQTDSSAIHIRTLSNDALTYRCGVILNPDLDWTPAKTFEEKIRPNGVVLSGVDSTRHLVEFVCDDVDETLPWDVYHEDTVLQVARAGHLQLLRDLISTDATRQSDVCDVEGNTALHLACGNGNIDCVRFLWEACPHLTVRTNHARLTPAMMAVKVNLQLPGLLRMIL</sequence>
<keyword evidence="4" id="KW-1185">Reference proteome</keyword>
<name>A0AAD9UF09_RIDPI</name>
<evidence type="ECO:0000256" key="2">
    <source>
        <dbReference type="SAM" id="MobiDB-lite"/>
    </source>
</evidence>
<dbReference type="EMBL" id="JAODUO010000179">
    <property type="protein sequence ID" value="KAK2187068.1"/>
    <property type="molecule type" value="Genomic_DNA"/>
</dbReference>
<accession>A0AAD9UF09</accession>
<keyword evidence="1" id="KW-0040">ANK repeat</keyword>
<dbReference type="InterPro" id="IPR036770">
    <property type="entry name" value="Ankyrin_rpt-contain_sf"/>
</dbReference>
<protein>
    <submittedName>
        <fullName evidence="3">Uncharacterized protein</fullName>
    </submittedName>
</protein>
<dbReference type="InterPro" id="IPR002110">
    <property type="entry name" value="Ankyrin_rpt"/>
</dbReference>
<reference evidence="3" key="1">
    <citation type="journal article" date="2023" name="Mol. Biol. Evol.">
        <title>Third-Generation Sequencing Reveals the Adaptive Role of the Epigenome in Three Deep-Sea Polychaetes.</title>
        <authorList>
            <person name="Perez M."/>
            <person name="Aroh O."/>
            <person name="Sun Y."/>
            <person name="Lan Y."/>
            <person name="Juniper S.K."/>
            <person name="Young C.R."/>
            <person name="Angers B."/>
            <person name="Qian P.Y."/>
        </authorList>
    </citation>
    <scope>NUCLEOTIDE SEQUENCE</scope>
    <source>
        <strain evidence="3">R07B-5</strain>
    </source>
</reference>
<evidence type="ECO:0000313" key="4">
    <source>
        <dbReference type="Proteomes" id="UP001209878"/>
    </source>
</evidence>
<gene>
    <name evidence="3" type="ORF">NP493_178g02016</name>
</gene>
<feature type="region of interest" description="Disordered" evidence="2">
    <location>
        <begin position="43"/>
        <end position="66"/>
    </location>
</feature>
<dbReference type="PANTHER" id="PTHR24121">
    <property type="entry name" value="NO MECHANORECEPTOR POTENTIAL C, ISOFORM D-RELATED"/>
    <property type="match status" value="1"/>
</dbReference>
<feature type="repeat" description="ANK" evidence="1">
    <location>
        <begin position="178"/>
        <end position="210"/>
    </location>
</feature>
<dbReference type="Gene3D" id="1.25.40.20">
    <property type="entry name" value="Ankyrin repeat-containing domain"/>
    <property type="match status" value="1"/>
</dbReference>
<comment type="caution">
    <text evidence="3">The sequence shown here is derived from an EMBL/GenBank/DDBJ whole genome shotgun (WGS) entry which is preliminary data.</text>
</comment>
<dbReference type="PANTHER" id="PTHR24121:SF21">
    <property type="entry name" value="ANKYRIN REPEAT FAMILY PROTEIN"/>
    <property type="match status" value="1"/>
</dbReference>
<evidence type="ECO:0000313" key="3">
    <source>
        <dbReference type="EMBL" id="KAK2187068.1"/>
    </source>
</evidence>
<dbReference type="PROSITE" id="PS50088">
    <property type="entry name" value="ANK_REPEAT"/>
    <property type="match status" value="1"/>
</dbReference>
<evidence type="ECO:0000256" key="1">
    <source>
        <dbReference type="PROSITE-ProRule" id="PRU00023"/>
    </source>
</evidence>
<proteinExistence type="predicted"/>
<feature type="region of interest" description="Disordered" evidence="2">
    <location>
        <begin position="1"/>
        <end position="22"/>
    </location>
</feature>
<feature type="compositionally biased region" description="Polar residues" evidence="2">
    <location>
        <begin position="52"/>
        <end position="66"/>
    </location>
</feature>
<dbReference type="SUPFAM" id="SSF48403">
    <property type="entry name" value="Ankyrin repeat"/>
    <property type="match status" value="1"/>
</dbReference>
<dbReference type="Proteomes" id="UP001209878">
    <property type="component" value="Unassembled WGS sequence"/>
</dbReference>
<organism evidence="3 4">
    <name type="scientific">Ridgeia piscesae</name>
    <name type="common">Tubeworm</name>
    <dbReference type="NCBI Taxonomy" id="27915"/>
    <lineage>
        <taxon>Eukaryota</taxon>
        <taxon>Metazoa</taxon>
        <taxon>Spiralia</taxon>
        <taxon>Lophotrochozoa</taxon>
        <taxon>Annelida</taxon>
        <taxon>Polychaeta</taxon>
        <taxon>Sedentaria</taxon>
        <taxon>Canalipalpata</taxon>
        <taxon>Sabellida</taxon>
        <taxon>Siboglinidae</taxon>
        <taxon>Ridgeia</taxon>
    </lineage>
</organism>